<dbReference type="AlphaFoldDB" id="A0A6A4HKB7"/>
<accession>A0A6A4HKB7</accession>
<gene>
    <name evidence="1" type="ORF">BT96DRAFT_46563</name>
</gene>
<reference evidence="1" key="1">
    <citation type="journal article" date="2019" name="Environ. Microbiol.">
        <title>Fungal ecological strategies reflected in gene transcription - a case study of two litter decomposers.</title>
        <authorList>
            <person name="Barbi F."/>
            <person name="Kohler A."/>
            <person name="Barry K."/>
            <person name="Baskaran P."/>
            <person name="Daum C."/>
            <person name="Fauchery L."/>
            <person name="Ihrmark K."/>
            <person name="Kuo A."/>
            <person name="LaButti K."/>
            <person name="Lipzen A."/>
            <person name="Morin E."/>
            <person name="Grigoriev I.V."/>
            <person name="Henrissat B."/>
            <person name="Lindahl B."/>
            <person name="Martin F."/>
        </authorList>
    </citation>
    <scope>NUCLEOTIDE SEQUENCE</scope>
    <source>
        <strain evidence="1">JB14</strain>
    </source>
</reference>
<dbReference type="EMBL" id="ML769489">
    <property type="protein sequence ID" value="KAE9397971.1"/>
    <property type="molecule type" value="Genomic_DNA"/>
</dbReference>
<name>A0A6A4HKB7_9AGAR</name>
<evidence type="ECO:0000313" key="1">
    <source>
        <dbReference type="EMBL" id="KAE9397971.1"/>
    </source>
</evidence>
<dbReference type="Proteomes" id="UP000799118">
    <property type="component" value="Unassembled WGS sequence"/>
</dbReference>
<proteinExistence type="predicted"/>
<protein>
    <submittedName>
        <fullName evidence="1">Uncharacterized protein</fullName>
    </submittedName>
</protein>
<organism evidence="1 2">
    <name type="scientific">Gymnopus androsaceus JB14</name>
    <dbReference type="NCBI Taxonomy" id="1447944"/>
    <lineage>
        <taxon>Eukaryota</taxon>
        <taxon>Fungi</taxon>
        <taxon>Dikarya</taxon>
        <taxon>Basidiomycota</taxon>
        <taxon>Agaricomycotina</taxon>
        <taxon>Agaricomycetes</taxon>
        <taxon>Agaricomycetidae</taxon>
        <taxon>Agaricales</taxon>
        <taxon>Marasmiineae</taxon>
        <taxon>Omphalotaceae</taxon>
        <taxon>Gymnopus</taxon>
    </lineage>
</organism>
<sequence>MPIVWQLWRKHSSIFFIPRKSLLKQGRDSKSLLHRMACALKVRLRVLTCNYGGTRKPTLNSHICALFALSSNHIEFLSYDWIFDRLDAQSSLANFSDILQSSRLRLKHLSLQNVDIITSSSGPTCLDLLECIATYAPSLETLCLSVRLYVAIYNDLDVATFRRKAQNPGTHGLIAPIAMSRFCIRNGFPSHILEILLFENRNLTFKNLVYLAIDHISISVFDRPSCLQNLKHLTLYERSRRCYEDLSEYNTVQFHHLSLPSLTHLQLFVSHLQSMIVTLCRAVLGPSKVIETFDQRRQELSEYPENDYAHLPSPSNAPVECGLHLHIGILGGVLWPDSFCPVTDATLHSYLNIGPSELCGPVERITINRNDAVAHLAQEYWPLTWTTGRIGPGEADFWWDEERW</sequence>
<dbReference type="OrthoDB" id="2745898at2759"/>
<evidence type="ECO:0000313" key="2">
    <source>
        <dbReference type="Proteomes" id="UP000799118"/>
    </source>
</evidence>
<keyword evidence="2" id="KW-1185">Reference proteome</keyword>